<reference evidence="4 5" key="1">
    <citation type="submission" date="2024-01" db="EMBL/GenBank/DDBJ databases">
        <title>A telomere-to-telomere, gap-free genome of sweet tea (Lithocarpus litseifolius).</title>
        <authorList>
            <person name="Zhou J."/>
        </authorList>
    </citation>
    <scope>NUCLEOTIDE SEQUENCE [LARGE SCALE GENOMIC DNA]</scope>
    <source>
        <strain evidence="4">Zhou-2022a</strain>
        <tissue evidence="4">Leaf</tissue>
    </source>
</reference>
<feature type="signal peptide" evidence="3">
    <location>
        <begin position="1"/>
        <end position="31"/>
    </location>
</feature>
<feature type="chain" id="PRO_5043822615" description="Defective in cullin neddylation protein" evidence="3">
    <location>
        <begin position="32"/>
        <end position="275"/>
    </location>
</feature>
<dbReference type="PANTHER" id="PTHR12281">
    <property type="entry name" value="RP42 RELATED"/>
    <property type="match status" value="1"/>
</dbReference>
<protein>
    <recommendedName>
        <fullName evidence="1">Defective in cullin neddylation protein</fullName>
    </recommendedName>
</protein>
<dbReference type="GO" id="GO:0000151">
    <property type="term" value="C:ubiquitin ligase complex"/>
    <property type="evidence" value="ECO:0007669"/>
    <property type="project" value="TreeGrafter"/>
</dbReference>
<dbReference type="AlphaFoldDB" id="A0AAW2DFM6"/>
<gene>
    <name evidence="4" type="ORF">SO802_010952</name>
</gene>
<name>A0AAW2DFM6_9ROSI</name>
<sequence length="275" mass="31607">MFMTPKTLCSHLYYLLSPLLMVHIRILGVLADSDAADLDNTRTSPLLVPNDIEHLSLPSDSGVPMDVTNGSDFGLELDLTLVVSWHMKAATMCEFSNQKFLGGLQGLGIDSLEKFCEKIPFMCMELKDDQKFREIYNFAYGWAKEKAPVVTAYDLSKHMIIDIPAKFDEIKDEFVPTLDAYLMIDFGERYDIRVPGKKIPKWFNHQRKGSSILFWVDPEFPTFALFVVFLLVLLKDSYAIHDSYGSIRDDIIDLICDLRIFINSYKRPFIKPMFF</sequence>
<comment type="function">
    <text evidence="1">Neddylation of cullins play an essential role in the regulation of SCF-type complexes activity.</text>
</comment>
<keyword evidence="3" id="KW-0732">Signal</keyword>
<keyword evidence="2" id="KW-0472">Membrane</keyword>
<keyword evidence="2" id="KW-0812">Transmembrane</keyword>
<dbReference type="GO" id="GO:0097602">
    <property type="term" value="F:cullin family protein binding"/>
    <property type="evidence" value="ECO:0007669"/>
    <property type="project" value="TreeGrafter"/>
</dbReference>
<evidence type="ECO:0000256" key="1">
    <source>
        <dbReference type="RuleBase" id="RU410713"/>
    </source>
</evidence>
<dbReference type="PANTHER" id="PTHR12281:SF2">
    <property type="entry name" value="DEFECTIVE IN CULLIN NEDDYLATION PROTEIN"/>
    <property type="match status" value="1"/>
</dbReference>
<feature type="transmembrane region" description="Helical" evidence="2">
    <location>
        <begin position="212"/>
        <end position="234"/>
    </location>
</feature>
<comment type="caution">
    <text evidence="4">The sequence shown here is derived from an EMBL/GenBank/DDBJ whole genome shotgun (WGS) entry which is preliminary data.</text>
</comment>
<dbReference type="GO" id="GO:0045116">
    <property type="term" value="P:protein neddylation"/>
    <property type="evidence" value="ECO:0007669"/>
    <property type="project" value="TreeGrafter"/>
</dbReference>
<keyword evidence="2" id="KW-1133">Transmembrane helix</keyword>
<accession>A0AAW2DFM6</accession>
<evidence type="ECO:0000313" key="4">
    <source>
        <dbReference type="EMBL" id="KAL0009450.1"/>
    </source>
</evidence>
<dbReference type="EMBL" id="JAZDWU010000003">
    <property type="protein sequence ID" value="KAL0009450.1"/>
    <property type="molecule type" value="Genomic_DNA"/>
</dbReference>
<evidence type="ECO:0000256" key="2">
    <source>
        <dbReference type="SAM" id="Phobius"/>
    </source>
</evidence>
<dbReference type="Gene3D" id="1.10.238.10">
    <property type="entry name" value="EF-hand"/>
    <property type="match status" value="1"/>
</dbReference>
<dbReference type="InterPro" id="IPR014764">
    <property type="entry name" value="DCN-prot"/>
</dbReference>
<proteinExistence type="predicted"/>
<dbReference type="GO" id="GO:0032182">
    <property type="term" value="F:ubiquitin-like protein binding"/>
    <property type="evidence" value="ECO:0007669"/>
    <property type="project" value="TreeGrafter"/>
</dbReference>
<dbReference type="GO" id="GO:0031624">
    <property type="term" value="F:ubiquitin conjugating enzyme binding"/>
    <property type="evidence" value="ECO:0007669"/>
    <property type="project" value="TreeGrafter"/>
</dbReference>
<keyword evidence="5" id="KW-1185">Reference proteome</keyword>
<evidence type="ECO:0000313" key="5">
    <source>
        <dbReference type="Proteomes" id="UP001459277"/>
    </source>
</evidence>
<organism evidence="4 5">
    <name type="scientific">Lithocarpus litseifolius</name>
    <dbReference type="NCBI Taxonomy" id="425828"/>
    <lineage>
        <taxon>Eukaryota</taxon>
        <taxon>Viridiplantae</taxon>
        <taxon>Streptophyta</taxon>
        <taxon>Embryophyta</taxon>
        <taxon>Tracheophyta</taxon>
        <taxon>Spermatophyta</taxon>
        <taxon>Magnoliopsida</taxon>
        <taxon>eudicotyledons</taxon>
        <taxon>Gunneridae</taxon>
        <taxon>Pentapetalae</taxon>
        <taxon>rosids</taxon>
        <taxon>fabids</taxon>
        <taxon>Fagales</taxon>
        <taxon>Fagaceae</taxon>
        <taxon>Lithocarpus</taxon>
    </lineage>
</organism>
<dbReference type="Proteomes" id="UP001459277">
    <property type="component" value="Unassembled WGS sequence"/>
</dbReference>
<evidence type="ECO:0000256" key="3">
    <source>
        <dbReference type="SAM" id="SignalP"/>
    </source>
</evidence>